<dbReference type="InterPro" id="IPR053164">
    <property type="entry name" value="IS1016-like_transposase"/>
</dbReference>
<evidence type="ECO:0000313" key="3">
    <source>
        <dbReference type="Proteomes" id="UP000595197"/>
    </source>
</evidence>
<feature type="domain" description="ISXO2-like transposase" evidence="1">
    <location>
        <begin position="140"/>
        <end position="290"/>
    </location>
</feature>
<accession>A0ABX7B364</accession>
<dbReference type="InterPro" id="IPR024442">
    <property type="entry name" value="Transposase_Zn_ribbon"/>
</dbReference>
<name>A0ABX7B364_9PROT</name>
<evidence type="ECO:0000313" key="2">
    <source>
        <dbReference type="EMBL" id="QQP88764.1"/>
    </source>
</evidence>
<reference evidence="2" key="1">
    <citation type="submission" date="2021-02" db="EMBL/GenBank/DDBJ databases">
        <title>Skermanella TT6 skin isolate.</title>
        <authorList>
            <person name="Lee K."/>
            <person name="Ganzorig M."/>
        </authorList>
    </citation>
    <scope>NUCLEOTIDE SEQUENCE</scope>
    <source>
        <strain evidence="2">TT6</strain>
    </source>
</reference>
<dbReference type="Pfam" id="PF12760">
    <property type="entry name" value="Zn_ribbon_IS1595"/>
    <property type="match status" value="1"/>
</dbReference>
<protein>
    <submittedName>
        <fullName evidence="2">IS1595 family transposase</fullName>
    </submittedName>
</protein>
<proteinExistence type="predicted"/>
<keyword evidence="3" id="KW-1185">Reference proteome</keyword>
<dbReference type="Pfam" id="PF12762">
    <property type="entry name" value="DDE_Tnp_IS1595"/>
    <property type="match status" value="1"/>
</dbReference>
<dbReference type="RefSeq" id="WP_201074116.1">
    <property type="nucleotide sequence ID" value="NZ_CP067420.1"/>
</dbReference>
<evidence type="ECO:0000259" key="1">
    <source>
        <dbReference type="SMART" id="SM01126"/>
    </source>
</evidence>
<dbReference type="PANTHER" id="PTHR47163">
    <property type="entry name" value="DDE_TNP_IS1595 DOMAIN-CONTAINING PROTEIN"/>
    <property type="match status" value="1"/>
</dbReference>
<dbReference type="NCBIfam" id="NF033547">
    <property type="entry name" value="transpos_IS1595"/>
    <property type="match status" value="1"/>
</dbReference>
<dbReference type="InterPro" id="IPR024445">
    <property type="entry name" value="Tnp_ISXO2-like"/>
</dbReference>
<dbReference type="Proteomes" id="UP000595197">
    <property type="component" value="Chromosome"/>
</dbReference>
<gene>
    <name evidence="2" type="ORF">IGS68_22545</name>
</gene>
<organism evidence="2 3">
    <name type="scientific">Skermanella cutis</name>
    <dbReference type="NCBI Taxonomy" id="2775420"/>
    <lineage>
        <taxon>Bacteria</taxon>
        <taxon>Pseudomonadati</taxon>
        <taxon>Pseudomonadota</taxon>
        <taxon>Alphaproteobacteria</taxon>
        <taxon>Rhodospirillales</taxon>
        <taxon>Azospirillaceae</taxon>
        <taxon>Skermanella</taxon>
    </lineage>
</organism>
<dbReference type="SMART" id="SM01126">
    <property type="entry name" value="DDE_Tnp_IS1595"/>
    <property type="match status" value="1"/>
</dbReference>
<dbReference type="PANTHER" id="PTHR47163:SF2">
    <property type="entry name" value="SI:DKEY-17M8.2"/>
    <property type="match status" value="1"/>
</dbReference>
<sequence>MAQHFLMSAAARTISLKAVMRLSDADAWTMFRKLRWPDTDGSPVCPHCECPIAYDVTRGATPRYRCKACRRDFSPTSGTLFAYHKLHIRDYMAAIVIFVNAVKGISALQLGRDLDVSYKAAFVLGHKLREAMATEMKGATVGGVGAVVEVDGCHVGGHVRPENRKEDRKDRRLAENQTGKREVVVAVRERDGRTLTAVFKSEAASVDFIKARVEKGSTIHADEGIGWDKLRAKFPVKVINHSLAYSTDEACTNQAESFFSRLRRAEFGQHHRISGIYLGRYAGEMAWREDHRRKPNGTLFSIVAKRAGIMGQSVDFTGYWQRSRVNQV</sequence>
<dbReference type="EMBL" id="CP067420">
    <property type="protein sequence ID" value="QQP88764.1"/>
    <property type="molecule type" value="Genomic_DNA"/>
</dbReference>